<dbReference type="EMBL" id="JAJTND010000001">
    <property type="protein sequence ID" value="MCE3531000.1"/>
    <property type="molecule type" value="Genomic_DNA"/>
</dbReference>
<comment type="caution">
    <text evidence="1">The sequence shown here is derived from an EMBL/GenBank/DDBJ whole genome shotgun (WGS) entry which is preliminary data.</text>
</comment>
<dbReference type="RefSeq" id="WP_232890218.1">
    <property type="nucleotide sequence ID" value="NZ_JAJSPM010000001.1"/>
</dbReference>
<dbReference type="Proteomes" id="UP001320170">
    <property type="component" value="Unassembled WGS sequence"/>
</dbReference>
<sequence>MPNKAAQSDSQDMTSITHVKMTHSPVAPDWWTYQTSAKSNKQFDQEVCEEELAASQFAVAKYILAHPEYIVVHEGLSEIWSSAEIDPEKEITQQIRTHFNKETFDKEFDELSPEQKALLRGRHGAPILLYLGLLDTLYPSASLETTEKLVHDINSLRSNYGSLIDIEQKFRETREKEAIILSKCAADETGVRKVLLVYGGIHNLEDAVEQLDDETIVLEKPVDLSQVLPQNTHKESLNTNLAVNQFNFWSDSPKKAFTIYGDTKSEKNDDATNKTKPT</sequence>
<protein>
    <submittedName>
        <fullName evidence="1">Uncharacterized protein</fullName>
    </submittedName>
</protein>
<evidence type="ECO:0000313" key="1">
    <source>
        <dbReference type="EMBL" id="MCE3531000.1"/>
    </source>
</evidence>
<name>A0ABS8X0R5_9GAMM</name>
<proteinExistence type="predicted"/>
<organism evidence="1 2">
    <name type="scientific">Legionella resiliens</name>
    <dbReference type="NCBI Taxonomy" id="2905958"/>
    <lineage>
        <taxon>Bacteria</taxon>
        <taxon>Pseudomonadati</taxon>
        <taxon>Pseudomonadota</taxon>
        <taxon>Gammaproteobacteria</taxon>
        <taxon>Legionellales</taxon>
        <taxon>Legionellaceae</taxon>
        <taxon>Legionella</taxon>
    </lineage>
</organism>
<keyword evidence="2" id="KW-1185">Reference proteome</keyword>
<accession>A0ABS8X0R5</accession>
<reference evidence="1 2" key="1">
    <citation type="journal article" date="2024" name="Pathogens">
        <title>Characterization of a Novel Species of Legionella Isolated from a Healthcare Facility: Legionella resiliens sp. nov.</title>
        <authorList>
            <person name="Cristino S."/>
            <person name="Pascale M.R."/>
            <person name="Marino F."/>
            <person name="Derelitto C."/>
            <person name="Salaris S."/>
            <person name="Orsini M."/>
            <person name="Squarzoni S."/>
            <person name="Grottola A."/>
            <person name="Girolamini L."/>
        </authorList>
    </citation>
    <scope>NUCLEOTIDE SEQUENCE [LARGE SCALE GENOMIC DNA]</scope>
    <source>
        <strain evidence="1 2">8cVS16</strain>
    </source>
</reference>
<evidence type="ECO:0000313" key="2">
    <source>
        <dbReference type="Proteomes" id="UP001320170"/>
    </source>
</evidence>
<gene>
    <name evidence="1" type="ORF">LXO92_01245</name>
</gene>